<protein>
    <submittedName>
        <fullName evidence="2">Uncharacterized protein</fullName>
    </submittedName>
</protein>
<evidence type="ECO:0000313" key="2">
    <source>
        <dbReference type="EMBL" id="EKO16099.1"/>
    </source>
</evidence>
<name>A0A0E2B486_9LEPT</name>
<keyword evidence="1" id="KW-0812">Transmembrane</keyword>
<evidence type="ECO:0000256" key="1">
    <source>
        <dbReference type="SAM" id="Phobius"/>
    </source>
</evidence>
<accession>A0A0E2B486</accession>
<dbReference type="EMBL" id="AHMY02000034">
    <property type="protein sequence ID" value="EKO16099.1"/>
    <property type="molecule type" value="Genomic_DNA"/>
</dbReference>
<organism evidence="2 3">
    <name type="scientific">Leptospira kirschneri str. H1</name>
    <dbReference type="NCBI Taxonomy" id="1049966"/>
    <lineage>
        <taxon>Bacteria</taxon>
        <taxon>Pseudomonadati</taxon>
        <taxon>Spirochaetota</taxon>
        <taxon>Spirochaetia</taxon>
        <taxon>Leptospirales</taxon>
        <taxon>Leptospiraceae</taxon>
        <taxon>Leptospira</taxon>
    </lineage>
</organism>
<comment type="caution">
    <text evidence="2">The sequence shown here is derived from an EMBL/GenBank/DDBJ whole genome shotgun (WGS) entry which is preliminary data.</text>
</comment>
<proteinExistence type="predicted"/>
<dbReference type="AlphaFoldDB" id="A0A0E2B486"/>
<feature type="transmembrane region" description="Helical" evidence="1">
    <location>
        <begin position="12"/>
        <end position="40"/>
    </location>
</feature>
<feature type="transmembrane region" description="Helical" evidence="1">
    <location>
        <begin position="63"/>
        <end position="83"/>
    </location>
</feature>
<keyword evidence="1" id="KW-0472">Membrane</keyword>
<gene>
    <name evidence="2" type="ORF">LEP1GSC081_3731</name>
</gene>
<sequence length="99" mass="11822">MEELFSKLGYSGLFGIIWTSFLIRYLLFSGISFWVVWILFEKKFFHKLIQGKKPAKENIIHEVKYSFVTFFIFALSGVFVVWAKRNGYNQIYENVEDYV</sequence>
<evidence type="ECO:0000313" key="3">
    <source>
        <dbReference type="Proteomes" id="UP000006253"/>
    </source>
</evidence>
<keyword evidence="1" id="KW-1133">Transmembrane helix</keyword>
<reference evidence="2 3" key="1">
    <citation type="submission" date="2012-10" db="EMBL/GenBank/DDBJ databases">
        <authorList>
            <person name="Harkins D.M."/>
            <person name="Durkin A.S."/>
            <person name="Brinkac L.M."/>
            <person name="Selengut J.D."/>
            <person name="Sanka R."/>
            <person name="DePew J."/>
            <person name="Purushe J."/>
            <person name="Peacock S.J."/>
            <person name="Thaipadungpanit J."/>
            <person name="Wuthiekanun V.W."/>
            <person name="Day N.P."/>
            <person name="Vinetz J.M."/>
            <person name="Sutton G.G."/>
            <person name="Nelson W.C."/>
            <person name="Fouts D.E."/>
        </authorList>
    </citation>
    <scope>NUCLEOTIDE SEQUENCE [LARGE SCALE GENOMIC DNA]</scope>
    <source>
        <strain evidence="2 3">H1</strain>
    </source>
</reference>
<dbReference type="Proteomes" id="UP000006253">
    <property type="component" value="Unassembled WGS sequence"/>
</dbReference>